<dbReference type="InterPro" id="IPR026414">
    <property type="entry name" value="ExosoTase_F-assoc_memb"/>
</dbReference>
<keyword evidence="3" id="KW-1185">Reference proteome</keyword>
<dbReference type="NCBIfam" id="TIGR04127">
    <property type="entry name" value="flavo_near_exo"/>
    <property type="match status" value="1"/>
</dbReference>
<comment type="caution">
    <text evidence="2">The sequence shown here is derived from an EMBL/GenBank/DDBJ whole genome shotgun (WGS) entry which is preliminary data.</text>
</comment>
<organism evidence="2 3">
    <name type="scientific">Flavobacterium amnicola</name>
    <dbReference type="NCBI Taxonomy" id="2506422"/>
    <lineage>
        <taxon>Bacteria</taxon>
        <taxon>Pseudomonadati</taxon>
        <taxon>Bacteroidota</taxon>
        <taxon>Flavobacteriia</taxon>
        <taxon>Flavobacteriales</taxon>
        <taxon>Flavobacteriaceae</taxon>
        <taxon>Flavobacterium</taxon>
    </lineage>
</organism>
<sequence>MFQNKNVKILVVLFLIGLLIAVRAFEGILFYDPFMDYFKAEYANLSYPQLDSILFYLNLIFRYTLNSIISVLILYVIFDDIAMVKFSGSLLLMFLIVLLFSMFLLLNYSDESQKMILFYVRRFLIQPIFLLLFIPAFFYQKKTA</sequence>
<feature type="transmembrane region" description="Helical" evidence="1">
    <location>
        <begin position="90"/>
        <end position="108"/>
    </location>
</feature>
<dbReference type="AlphaFoldDB" id="A0A4Q1K5C0"/>
<protein>
    <submittedName>
        <fullName evidence="2">Exosortase F system-associated protein</fullName>
    </submittedName>
</protein>
<proteinExistence type="predicted"/>
<feature type="transmembrane region" description="Helical" evidence="1">
    <location>
        <begin position="120"/>
        <end position="139"/>
    </location>
</feature>
<dbReference type="OrthoDB" id="982493at2"/>
<accession>A0A4Q1K5C0</accession>
<evidence type="ECO:0000256" key="1">
    <source>
        <dbReference type="SAM" id="Phobius"/>
    </source>
</evidence>
<feature type="transmembrane region" description="Helical" evidence="1">
    <location>
        <begin position="53"/>
        <end position="78"/>
    </location>
</feature>
<dbReference type="Proteomes" id="UP000290283">
    <property type="component" value="Unassembled WGS sequence"/>
</dbReference>
<reference evidence="3" key="1">
    <citation type="submission" date="2019-01" db="EMBL/GenBank/DDBJ databases">
        <title>Cytophagaceae bacterium strain CAR-16.</title>
        <authorList>
            <person name="Chen W.-M."/>
        </authorList>
    </citation>
    <scope>NUCLEOTIDE SEQUENCE [LARGE SCALE GENOMIC DNA]</scope>
    <source>
        <strain evidence="3">LLJ-11</strain>
    </source>
</reference>
<keyword evidence="1" id="KW-0812">Transmembrane</keyword>
<evidence type="ECO:0000313" key="3">
    <source>
        <dbReference type="Proteomes" id="UP000290283"/>
    </source>
</evidence>
<keyword evidence="1" id="KW-0472">Membrane</keyword>
<dbReference type="EMBL" id="SBKO01000001">
    <property type="protein sequence ID" value="RXR20545.1"/>
    <property type="molecule type" value="Genomic_DNA"/>
</dbReference>
<dbReference type="RefSeq" id="WP_129433447.1">
    <property type="nucleotide sequence ID" value="NZ_SBKO01000001.1"/>
</dbReference>
<name>A0A4Q1K5C0_9FLAO</name>
<evidence type="ECO:0000313" key="2">
    <source>
        <dbReference type="EMBL" id="RXR20545.1"/>
    </source>
</evidence>
<gene>
    <name evidence="2" type="ORF">EQG63_01020</name>
</gene>
<keyword evidence="1" id="KW-1133">Transmembrane helix</keyword>